<comment type="similarity">
    <text evidence="2">Belongs to the TMEM175 family.</text>
</comment>
<evidence type="ECO:0000256" key="10">
    <source>
        <dbReference type="ARBA" id="ARBA00023136"/>
    </source>
</evidence>
<dbReference type="Pfam" id="PF06736">
    <property type="entry name" value="TMEM175"/>
    <property type="match status" value="1"/>
</dbReference>
<name>A0ABN6C8F6_9ACTN</name>
<keyword evidence="5 13" id="KW-0812">Transmembrane</keyword>
<dbReference type="Proteomes" id="UP000676967">
    <property type="component" value="Chromosome"/>
</dbReference>
<evidence type="ECO:0000256" key="13">
    <source>
        <dbReference type="SAM" id="Phobius"/>
    </source>
</evidence>
<evidence type="ECO:0000313" key="14">
    <source>
        <dbReference type="EMBL" id="BCJ40812.1"/>
    </source>
</evidence>
<feature type="transmembrane region" description="Helical" evidence="13">
    <location>
        <begin position="185"/>
        <end position="210"/>
    </location>
</feature>
<organism evidence="14 15">
    <name type="scientific">Actinoplanes ianthinogenes</name>
    <dbReference type="NCBI Taxonomy" id="122358"/>
    <lineage>
        <taxon>Bacteria</taxon>
        <taxon>Bacillati</taxon>
        <taxon>Actinomycetota</taxon>
        <taxon>Actinomycetes</taxon>
        <taxon>Micromonosporales</taxon>
        <taxon>Micromonosporaceae</taxon>
        <taxon>Actinoplanes</taxon>
    </lineage>
</organism>
<evidence type="ECO:0000256" key="11">
    <source>
        <dbReference type="ARBA" id="ARBA00023303"/>
    </source>
</evidence>
<keyword evidence="15" id="KW-1185">Reference proteome</keyword>
<keyword evidence="9" id="KW-0406">Ion transport</keyword>
<dbReference type="RefSeq" id="WP_189332780.1">
    <property type="nucleotide sequence ID" value="NZ_AP023356.1"/>
</dbReference>
<evidence type="ECO:0000256" key="4">
    <source>
        <dbReference type="ARBA" id="ARBA00022538"/>
    </source>
</evidence>
<proteinExistence type="inferred from homology"/>
<dbReference type="PANTHER" id="PTHR31462:SF5">
    <property type="entry name" value="ENDOSOMAL_LYSOSOMAL PROTON CHANNEL TMEM175"/>
    <property type="match status" value="1"/>
</dbReference>
<keyword evidence="8 13" id="KW-1133">Transmembrane helix</keyword>
<evidence type="ECO:0000256" key="6">
    <source>
        <dbReference type="ARBA" id="ARBA00022826"/>
    </source>
</evidence>
<evidence type="ECO:0000256" key="1">
    <source>
        <dbReference type="ARBA" id="ARBA00004141"/>
    </source>
</evidence>
<accession>A0ABN6C8F6</accession>
<evidence type="ECO:0000256" key="7">
    <source>
        <dbReference type="ARBA" id="ARBA00022958"/>
    </source>
</evidence>
<evidence type="ECO:0008006" key="16">
    <source>
        <dbReference type="Google" id="ProtNLM"/>
    </source>
</evidence>
<keyword evidence="11" id="KW-0407">Ion channel</keyword>
<dbReference type="InterPro" id="IPR010617">
    <property type="entry name" value="TMEM175-like"/>
</dbReference>
<keyword evidence="10 13" id="KW-0472">Membrane</keyword>
<gene>
    <name evidence="14" type="ORF">Aiant_14690</name>
</gene>
<feature type="transmembrane region" description="Helical" evidence="13">
    <location>
        <begin position="21"/>
        <end position="43"/>
    </location>
</feature>
<evidence type="ECO:0000256" key="9">
    <source>
        <dbReference type="ARBA" id="ARBA00023065"/>
    </source>
</evidence>
<feature type="transmembrane region" description="Helical" evidence="13">
    <location>
        <begin position="108"/>
        <end position="128"/>
    </location>
</feature>
<keyword evidence="3" id="KW-0813">Transport</keyword>
<feature type="transmembrane region" description="Helical" evidence="13">
    <location>
        <begin position="63"/>
        <end position="88"/>
    </location>
</feature>
<comment type="catalytic activity">
    <reaction evidence="12">
        <text>K(+)(in) = K(+)(out)</text>
        <dbReference type="Rhea" id="RHEA:29463"/>
        <dbReference type="ChEBI" id="CHEBI:29103"/>
    </reaction>
</comment>
<keyword evidence="6" id="KW-0631">Potassium channel</keyword>
<feature type="transmembrane region" description="Helical" evidence="13">
    <location>
        <begin position="134"/>
        <end position="155"/>
    </location>
</feature>
<keyword evidence="4" id="KW-0633">Potassium transport</keyword>
<dbReference type="PANTHER" id="PTHR31462">
    <property type="entry name" value="ENDOSOMAL/LYSOSOMAL POTASSIUM CHANNEL TMEM175"/>
    <property type="match status" value="1"/>
</dbReference>
<dbReference type="EMBL" id="AP023356">
    <property type="protein sequence ID" value="BCJ40812.1"/>
    <property type="molecule type" value="Genomic_DNA"/>
</dbReference>
<comment type="subcellular location">
    <subcellularLocation>
        <location evidence="1">Membrane</location>
        <topology evidence="1">Multi-pass membrane protein</topology>
    </subcellularLocation>
</comment>
<sequence>MEQRRTLYHRIAGGSVDRLSALSDGIFAVTMTLLVLDLHVPVVEEVRRQRPMWADGATEPERALWSALTHVGPSALAFALSFLTLGMFWMGQQTQLNYCTRGDRQLSWLHLSFLLGVSFMPFSTALLAEYMTVRLALLVYWVNILVLGLLLLACLRYSDRAGLLREDREPGFAGSLRRRIVVAQALYLVGVVLACWNTYVGIGLIVVLQLNSAFAPRITPFDRF</sequence>
<evidence type="ECO:0000256" key="2">
    <source>
        <dbReference type="ARBA" id="ARBA00006920"/>
    </source>
</evidence>
<protein>
    <recommendedName>
        <fullName evidence="16">DUF1211 domain-containing protein</fullName>
    </recommendedName>
</protein>
<evidence type="ECO:0000313" key="15">
    <source>
        <dbReference type="Proteomes" id="UP000676967"/>
    </source>
</evidence>
<keyword evidence="7" id="KW-0630">Potassium</keyword>
<reference evidence="14 15" key="1">
    <citation type="submission" date="2020-08" db="EMBL/GenBank/DDBJ databases">
        <title>Whole genome shotgun sequence of Actinoplanes ianthinogenes NBRC 13996.</title>
        <authorList>
            <person name="Komaki H."/>
            <person name="Tamura T."/>
        </authorList>
    </citation>
    <scope>NUCLEOTIDE SEQUENCE [LARGE SCALE GENOMIC DNA]</scope>
    <source>
        <strain evidence="14 15">NBRC 13996</strain>
    </source>
</reference>
<evidence type="ECO:0000256" key="3">
    <source>
        <dbReference type="ARBA" id="ARBA00022448"/>
    </source>
</evidence>
<evidence type="ECO:0000256" key="12">
    <source>
        <dbReference type="ARBA" id="ARBA00034430"/>
    </source>
</evidence>
<evidence type="ECO:0000256" key="5">
    <source>
        <dbReference type="ARBA" id="ARBA00022692"/>
    </source>
</evidence>
<evidence type="ECO:0000256" key="8">
    <source>
        <dbReference type="ARBA" id="ARBA00022989"/>
    </source>
</evidence>